<reference evidence="3" key="1">
    <citation type="journal article" date="2019" name="bioRxiv">
        <title>The Genome of the Zebra Mussel, Dreissena polymorpha: A Resource for Invasive Species Research.</title>
        <authorList>
            <person name="McCartney M.A."/>
            <person name="Auch B."/>
            <person name="Kono T."/>
            <person name="Mallez S."/>
            <person name="Zhang Y."/>
            <person name="Obille A."/>
            <person name="Becker A."/>
            <person name="Abrahante J.E."/>
            <person name="Garbe J."/>
            <person name="Badalamenti J.P."/>
            <person name="Herman A."/>
            <person name="Mangelson H."/>
            <person name="Liachko I."/>
            <person name="Sullivan S."/>
            <person name="Sone E.D."/>
            <person name="Koren S."/>
            <person name="Silverstein K.A.T."/>
            <person name="Beckman K.B."/>
            <person name="Gohl D.M."/>
        </authorList>
    </citation>
    <scope>NUCLEOTIDE SEQUENCE</scope>
    <source>
        <strain evidence="3">Duluth1</strain>
        <tissue evidence="3">Whole animal</tissue>
    </source>
</reference>
<dbReference type="Pfam" id="PF16026">
    <property type="entry name" value="MIEAP"/>
    <property type="match status" value="1"/>
</dbReference>
<feature type="region of interest" description="Disordered" evidence="1">
    <location>
        <begin position="92"/>
        <end position="114"/>
    </location>
</feature>
<evidence type="ECO:0000313" key="4">
    <source>
        <dbReference type="Proteomes" id="UP000828390"/>
    </source>
</evidence>
<organism evidence="3 4">
    <name type="scientific">Dreissena polymorpha</name>
    <name type="common">Zebra mussel</name>
    <name type="synonym">Mytilus polymorpha</name>
    <dbReference type="NCBI Taxonomy" id="45954"/>
    <lineage>
        <taxon>Eukaryota</taxon>
        <taxon>Metazoa</taxon>
        <taxon>Spiralia</taxon>
        <taxon>Lophotrochozoa</taxon>
        <taxon>Mollusca</taxon>
        <taxon>Bivalvia</taxon>
        <taxon>Autobranchia</taxon>
        <taxon>Heteroconchia</taxon>
        <taxon>Euheterodonta</taxon>
        <taxon>Imparidentia</taxon>
        <taxon>Neoheterodontei</taxon>
        <taxon>Myida</taxon>
        <taxon>Dreissenoidea</taxon>
        <taxon>Dreissenidae</taxon>
        <taxon>Dreissena</taxon>
    </lineage>
</organism>
<feature type="compositionally biased region" description="Polar residues" evidence="1">
    <location>
        <begin position="23"/>
        <end position="33"/>
    </location>
</feature>
<dbReference type="EMBL" id="JAIWYP010000004">
    <property type="protein sequence ID" value="KAH3838955.1"/>
    <property type="molecule type" value="Genomic_DNA"/>
</dbReference>
<feature type="compositionally biased region" description="Basic and acidic residues" evidence="1">
    <location>
        <begin position="599"/>
        <end position="633"/>
    </location>
</feature>
<keyword evidence="4" id="KW-1185">Reference proteome</keyword>
<proteinExistence type="predicted"/>
<protein>
    <recommendedName>
        <fullName evidence="2">Mitochondria-eating protein C-terminal domain-containing protein</fullName>
    </recommendedName>
</protein>
<feature type="region of interest" description="Disordered" evidence="1">
    <location>
        <begin position="539"/>
        <end position="686"/>
    </location>
</feature>
<accession>A0A9D4KFI7</accession>
<dbReference type="Proteomes" id="UP000828390">
    <property type="component" value="Unassembled WGS sequence"/>
</dbReference>
<evidence type="ECO:0000259" key="2">
    <source>
        <dbReference type="Pfam" id="PF16026"/>
    </source>
</evidence>
<name>A0A9D4KFI7_DREPO</name>
<reference evidence="3" key="2">
    <citation type="submission" date="2020-11" db="EMBL/GenBank/DDBJ databases">
        <authorList>
            <person name="McCartney M.A."/>
            <person name="Auch B."/>
            <person name="Kono T."/>
            <person name="Mallez S."/>
            <person name="Becker A."/>
            <person name="Gohl D.M."/>
            <person name="Silverstein K.A.T."/>
            <person name="Koren S."/>
            <person name="Bechman K.B."/>
            <person name="Herman A."/>
            <person name="Abrahante J.E."/>
            <person name="Garbe J."/>
        </authorList>
    </citation>
    <scope>NUCLEOTIDE SEQUENCE</scope>
    <source>
        <strain evidence="3">Duluth1</strain>
        <tissue evidence="3">Whole animal</tissue>
    </source>
</reference>
<feature type="compositionally biased region" description="Polar residues" evidence="1">
    <location>
        <begin position="544"/>
        <end position="567"/>
    </location>
</feature>
<dbReference type="AlphaFoldDB" id="A0A9D4KFI7"/>
<feature type="compositionally biased region" description="Basic and acidic residues" evidence="1">
    <location>
        <begin position="105"/>
        <end position="114"/>
    </location>
</feature>
<evidence type="ECO:0000256" key="1">
    <source>
        <dbReference type="SAM" id="MobiDB-lite"/>
    </source>
</evidence>
<gene>
    <name evidence="3" type="ORF">DPMN_112373</name>
</gene>
<feature type="compositionally biased region" description="Basic and acidic residues" evidence="1">
    <location>
        <begin position="578"/>
        <end position="590"/>
    </location>
</feature>
<feature type="domain" description="Mitochondria-eating protein C-terminal" evidence="2">
    <location>
        <begin position="251"/>
        <end position="437"/>
    </location>
</feature>
<feature type="compositionally biased region" description="Polar residues" evidence="1">
    <location>
        <begin position="661"/>
        <end position="680"/>
    </location>
</feature>
<comment type="caution">
    <text evidence="3">The sequence shown here is derived from an EMBL/GenBank/DDBJ whole genome shotgun (WGS) entry which is preliminary data.</text>
</comment>
<feature type="region of interest" description="Disordered" evidence="1">
    <location>
        <begin position="1"/>
        <end position="52"/>
    </location>
</feature>
<dbReference type="OrthoDB" id="6096353at2759"/>
<evidence type="ECO:0000313" key="3">
    <source>
        <dbReference type="EMBL" id="KAH3838955.1"/>
    </source>
</evidence>
<dbReference type="InterPro" id="IPR031981">
    <property type="entry name" value="MIEAP_C"/>
</dbReference>
<sequence length="704" mass="79878">MGCSLSSTNIDHRDPEPVLSGSKPVSQDFNSMPNNENTGNKSGGSNSGLVNAFGLKTSSSDIKCQITEPVDNNKEMISQFSNEVENRHVEAAQKKFKTPQLSGQRESKSKKQSHELEIKELMEKNNQATKVINQHEAELHKREQKIQRLKAKSKGREETLQTSINDLKNENEDLKNKIEKQISSSKQKLEKSRTKHKQKVDRLIEDAARLKQEIAELTQANDDLKNRLSAVFGAKLQDNNPQIADLSDQNRATKLAEQFSELYDNDWTNCFEVLTKQKNINEKEAIGQMLQACLTIYNDCSTHASNDLQTLRQTLERFDAETDIRLVKDLKEKRKRRFQGDIKRLRQPIEEKIITIFKDSTNETTVAKFWLKCMELCWLMVIQDPPVSMDARTSHLGEVFDLASYRPYTQSGKYIEFIVWPTLRLTENGPLLYKGVAQGADTLEQYSDCVDTAVLFVERNRSKVSHEPLNKDTSKTLDEVKKSPKISSIGFGTNVLENKEEHNTRNSQQPADQNIDKQAVITDDSAASGLPVEQAINHNKAYKKSNSNTDDRTNVNVKTFDTQTQPASDEIQWEDSLGELKPEQTQESNEKGSANSIEDNMKPHEKRKMASSDAKEKYNEKSKRNTTVDENNQRGRSRKQKGCKNEFAKSSKPLAADNKNQDNNVTIKQMSKSLRGTTDSDTGDKKITTIQIKLDNANNRNQSK</sequence>